<keyword evidence="2" id="KW-1185">Reference proteome</keyword>
<gene>
    <name evidence="1" type="ORF">LQ567_19330</name>
</gene>
<name>A0ABS8PVK4_9BACT</name>
<protein>
    <submittedName>
        <fullName evidence="1">Uncharacterized protein</fullName>
    </submittedName>
</protein>
<evidence type="ECO:0000313" key="1">
    <source>
        <dbReference type="EMBL" id="MCD2424945.1"/>
    </source>
</evidence>
<dbReference type="RefSeq" id="WP_231007294.1">
    <property type="nucleotide sequence ID" value="NZ_JAJNEC010000005.1"/>
</dbReference>
<accession>A0ABS8PVK4</accession>
<evidence type="ECO:0000313" key="2">
    <source>
        <dbReference type="Proteomes" id="UP001199816"/>
    </source>
</evidence>
<sequence length="200" mass="22186">MSKGLDTEQVRAYYQQLDNDELMRIALHDAAGLTPEAQQIVQQELEKRKLGTAAADAVRVQNKRHSMEEIDAYCALVRKLNCPQCGGSITPLNAALISSTISILIVTIQNKKLKVACPDCLDKANGKAITTTLLLGWWGFPWGPIRAIQSLGHNNKSKTMNHEEGPNDHLRSFVAANIGAFEMYKNDTEKLRELISVDLE</sequence>
<dbReference type="EMBL" id="JAJNEC010000005">
    <property type="protein sequence ID" value="MCD2424945.1"/>
    <property type="molecule type" value="Genomic_DNA"/>
</dbReference>
<organism evidence="1 2">
    <name type="scientific">Niabella pedocola</name>
    <dbReference type="NCBI Taxonomy" id="1752077"/>
    <lineage>
        <taxon>Bacteria</taxon>
        <taxon>Pseudomonadati</taxon>
        <taxon>Bacteroidota</taxon>
        <taxon>Chitinophagia</taxon>
        <taxon>Chitinophagales</taxon>
        <taxon>Chitinophagaceae</taxon>
        <taxon>Niabella</taxon>
    </lineage>
</organism>
<proteinExistence type="predicted"/>
<dbReference type="Proteomes" id="UP001199816">
    <property type="component" value="Unassembled WGS sequence"/>
</dbReference>
<reference evidence="1 2" key="1">
    <citation type="submission" date="2021-11" db="EMBL/GenBank/DDBJ databases">
        <title>Genomic of Niabella pedocola.</title>
        <authorList>
            <person name="Wu T."/>
        </authorList>
    </citation>
    <scope>NUCLEOTIDE SEQUENCE [LARGE SCALE GENOMIC DNA]</scope>
    <source>
        <strain evidence="1 2">JCM 31011</strain>
    </source>
</reference>
<comment type="caution">
    <text evidence="1">The sequence shown here is derived from an EMBL/GenBank/DDBJ whole genome shotgun (WGS) entry which is preliminary data.</text>
</comment>